<evidence type="ECO:0000256" key="1">
    <source>
        <dbReference type="SAM" id="MobiDB-lite"/>
    </source>
</evidence>
<feature type="compositionally biased region" description="Low complexity" evidence="1">
    <location>
        <begin position="17"/>
        <end position="27"/>
    </location>
</feature>
<proteinExistence type="predicted"/>
<accession>A0A6J4KWZ8</accession>
<gene>
    <name evidence="2" type="ORF">AVDCRST_MAG29-190</name>
</gene>
<name>A0A6J4KWZ8_9ACTN</name>
<protein>
    <submittedName>
        <fullName evidence="2">Tripartite tricarboxylate transporter TctA family</fullName>
    </submittedName>
</protein>
<feature type="region of interest" description="Disordered" evidence="1">
    <location>
        <begin position="1"/>
        <end position="238"/>
    </location>
</feature>
<feature type="compositionally biased region" description="Low complexity" evidence="1">
    <location>
        <begin position="163"/>
        <end position="178"/>
    </location>
</feature>
<reference evidence="2" key="1">
    <citation type="submission" date="2020-02" db="EMBL/GenBank/DDBJ databases">
        <authorList>
            <person name="Meier V. D."/>
        </authorList>
    </citation>
    <scope>NUCLEOTIDE SEQUENCE</scope>
    <source>
        <strain evidence="2">AVDCRST_MAG29</strain>
    </source>
</reference>
<feature type="compositionally biased region" description="Basic and acidic residues" evidence="1">
    <location>
        <begin position="266"/>
        <end position="283"/>
    </location>
</feature>
<feature type="compositionally biased region" description="Basic residues" evidence="1">
    <location>
        <begin position="1"/>
        <end position="12"/>
    </location>
</feature>
<feature type="compositionally biased region" description="Basic residues" evidence="1">
    <location>
        <begin position="153"/>
        <end position="162"/>
    </location>
</feature>
<feature type="region of interest" description="Disordered" evidence="1">
    <location>
        <begin position="425"/>
        <end position="449"/>
    </location>
</feature>
<feature type="compositionally biased region" description="Basic residues" evidence="1">
    <location>
        <begin position="292"/>
        <end position="302"/>
    </location>
</feature>
<feature type="non-terminal residue" evidence="2">
    <location>
        <position position="449"/>
    </location>
</feature>
<evidence type="ECO:0000313" key="2">
    <source>
        <dbReference type="EMBL" id="CAA9317224.1"/>
    </source>
</evidence>
<feature type="compositionally biased region" description="Basic and acidic residues" evidence="1">
    <location>
        <begin position="321"/>
        <end position="348"/>
    </location>
</feature>
<feature type="compositionally biased region" description="Basic residues" evidence="1">
    <location>
        <begin position="182"/>
        <end position="208"/>
    </location>
</feature>
<sequence length="449" mass="48373">GCARRPRGRLRHRADPAEPAVRAPRGPAGDGGRRPPGHRARDDRRAAAPGDLRAGADQRVHHVRRHLLRRHVRRVDDVDPAQHPGRVQLDHDRARGQQDGQGRPRVGRTGHRGARVLRRRHHRHAAARPAGADGGRPRHRHHGGRLLRDLRPRLRRRRHGARRLAAARAGLPGHRPLPGAGGHRRPHRAGAVHPRRPPALGRGRRRRGGGGSVRRGGVPLRRVPAPPRAGAGDGHLGGVVHPAGPEPVVEAVAARHRLRLPARCDAGGRRGDPDVPLVRDRAEAVQAPRGVRQGRHRGRRRSGGREQRGGGRGAGAAAHPRHPDVGDRGDNPGRVPGLRDPDRPHPADHGVGPGLDAHRLAAHRQLHAAGAEPAAGRGLGEAAAHPAALPVRGHPAVRLARLLRRERRPPRPGAAAGHRAARLLHAALRLAGGARGHRAHPRPDRRDQP</sequence>
<feature type="compositionally biased region" description="Basic residues" evidence="1">
    <location>
        <begin position="105"/>
        <end position="126"/>
    </location>
</feature>
<feature type="non-terminal residue" evidence="2">
    <location>
        <position position="1"/>
    </location>
</feature>
<dbReference type="AlphaFoldDB" id="A0A6J4KWZ8"/>
<feature type="region of interest" description="Disordered" evidence="1">
    <location>
        <begin position="263"/>
        <end position="355"/>
    </location>
</feature>
<dbReference type="EMBL" id="CADCUG010000017">
    <property type="protein sequence ID" value="CAA9317224.1"/>
    <property type="molecule type" value="Genomic_DNA"/>
</dbReference>
<feature type="compositionally biased region" description="Basic residues" evidence="1">
    <location>
        <begin position="61"/>
        <end position="73"/>
    </location>
</feature>
<organism evidence="2">
    <name type="scientific">uncultured Nocardioidaceae bacterium</name>
    <dbReference type="NCBI Taxonomy" id="253824"/>
    <lineage>
        <taxon>Bacteria</taxon>
        <taxon>Bacillati</taxon>
        <taxon>Actinomycetota</taxon>
        <taxon>Actinomycetes</taxon>
        <taxon>Propionibacteriales</taxon>
        <taxon>Nocardioidaceae</taxon>
        <taxon>environmental samples</taxon>
    </lineage>
</organism>